<name>A0AA38FNK9_TAXCH</name>
<comment type="function">
    <text evidence="8">Auxin response factors (ARFs) are transcriptional factors that bind specifically to the DNA sequence 5'-TGTCTC-3' found in the auxin-responsive promoter elements (AuxREs).</text>
</comment>
<dbReference type="EMBL" id="JAHRHJ020000007">
    <property type="protein sequence ID" value="KAH9307645.1"/>
    <property type="molecule type" value="Genomic_DNA"/>
</dbReference>
<keyword evidence="6 8" id="KW-0539">Nucleus</keyword>
<sequence>EHKSINSELWHACAGPLVSLPPVGSLACYFPQGHSEQVAASTQKAVETHIPNYPNLPSQLICQLHNVTMHADVETDEVYAQMTLQPVNSYNKDALLASDLGLKQTKHPTEFFCKTLTASDTSTHGGFSVPRRAAEKVFPPLDYSQQPPAQVLVARDLHDNVWTFRHIYRGQPKRHLLTTGWSVFVSAKRLVAGDSVLFIRDEKSQLLLGIRRANRQQTSMPLAVLSSDSMHIGVLAAAAHAAANQSPFTVFYNPRTSPSDFVVPLAKYNKALYGTQVSVGMRFRMMFETEESNVRRYMGTITGISDLDSLRWPNSQWRNLQVGWDESGAGERQNRVSIWEIETVATPFFICPPFFRFKRSLQPGMMGEETDIESTTKRSWPWLREEHNILDFQNPISGIGLEQWMGLQQRHEMINPAVQLEFYRSMAAAALQDFRTNDPSKEICAPQQTLQPYHIPLSAPQQQPQQQEHQRQPQVSWQELQKQIQHQQQPLTSQQMLFQQNTALQQLQANVPIQQLQQQMHQTSSLPQLQQQVHQATSLPQLQKQGHQTSSLPQLQQLQQNSSLQQLQQQHLLLQQLQQDRQPPQQSKQLQQPIPDLKQLQHRSLQQLQHQQSSVPLQHLQQPSLAPAQQKVLPIPTQQLQQQPQVRCPSSSQFTESRSQSHDLKQQEQSIMEPHPAQHHLPSHQQIQFQKIRQPSPPQKLGQKQSPEHLFNRHPQLQPQQSTQLHELENKLQPSSRLLATCNMSVPARSRSDFSESDVSFCSTSTSANSYPLQNILTRSQSGTATSEEKSQYASMSRPAPVNTQGSSLISNNVAEPSATPWFTCNKEPSQNVLQAIPNFQSGEIETQTFGTSFSAIQANAAVEQAFPSLPNPSTSFWFGNHSQDSEVQADPRNSILFGVNIEGPSIDPSTSSPLEARGFNAGKEPPGQLSAESMLTTFSTSKEVQPQISSASMLSSHSLSIQDLPDNSDVASTVELEDSSFLQRGSFQKLPQPVRTYTKVYKLGSVGRSIDVTRYKNYNELRGELARMFGLEGQLEDPKRTGWQLVFVDNENDVLLVGDDPWEEFVSCVRYIKILSPCEVLQMSQDGLEIMNNTPMQLQNGSCSDDPNVWRDPPYQNYTNPSSRSFNH</sequence>
<evidence type="ECO:0000256" key="4">
    <source>
        <dbReference type="ARBA" id="ARBA00023125"/>
    </source>
</evidence>
<feature type="domain" description="PB1" evidence="11">
    <location>
        <begin position="996"/>
        <end position="1081"/>
    </location>
</feature>
<feature type="region of interest" description="Disordered" evidence="9">
    <location>
        <begin position="602"/>
        <end position="707"/>
    </location>
</feature>
<comment type="subcellular location">
    <subcellularLocation>
        <location evidence="1 8">Nucleus</location>
    </subcellularLocation>
</comment>
<evidence type="ECO:0000256" key="2">
    <source>
        <dbReference type="ARBA" id="ARBA00007853"/>
    </source>
</evidence>
<evidence type="ECO:0000256" key="6">
    <source>
        <dbReference type="ARBA" id="ARBA00023242"/>
    </source>
</evidence>
<proteinExistence type="inferred from homology"/>
<dbReference type="FunFam" id="2.30.30.1040:FF:000001">
    <property type="entry name" value="Auxin response factor"/>
    <property type="match status" value="1"/>
</dbReference>
<evidence type="ECO:0000256" key="3">
    <source>
        <dbReference type="ARBA" id="ARBA00023015"/>
    </source>
</evidence>
<dbReference type="PROSITE" id="PS50863">
    <property type="entry name" value="B3"/>
    <property type="match status" value="1"/>
</dbReference>
<keyword evidence="7 8" id="KW-0927">Auxin signaling pathway</keyword>
<feature type="domain" description="TF-B3" evidence="10">
    <location>
        <begin position="112"/>
        <end position="214"/>
    </location>
</feature>
<dbReference type="InterPro" id="IPR044835">
    <property type="entry name" value="ARF_plant"/>
</dbReference>
<organism evidence="12 13">
    <name type="scientific">Taxus chinensis</name>
    <name type="common">Chinese yew</name>
    <name type="synonym">Taxus wallichiana var. chinensis</name>
    <dbReference type="NCBI Taxonomy" id="29808"/>
    <lineage>
        <taxon>Eukaryota</taxon>
        <taxon>Viridiplantae</taxon>
        <taxon>Streptophyta</taxon>
        <taxon>Embryophyta</taxon>
        <taxon>Tracheophyta</taxon>
        <taxon>Spermatophyta</taxon>
        <taxon>Pinopsida</taxon>
        <taxon>Pinidae</taxon>
        <taxon>Conifers II</taxon>
        <taxon>Cupressales</taxon>
        <taxon>Taxaceae</taxon>
        <taxon>Taxus</taxon>
    </lineage>
</organism>
<feature type="compositionally biased region" description="Polar residues" evidence="9">
    <location>
        <begin position="757"/>
        <end position="767"/>
    </location>
</feature>
<dbReference type="GO" id="GO:0003677">
    <property type="term" value="F:DNA binding"/>
    <property type="evidence" value="ECO:0007669"/>
    <property type="project" value="UniProtKB-KW"/>
</dbReference>
<keyword evidence="4 8" id="KW-0238">DNA-binding</keyword>
<evidence type="ECO:0000256" key="8">
    <source>
        <dbReference type="RuleBase" id="RU004561"/>
    </source>
</evidence>
<evidence type="ECO:0000256" key="5">
    <source>
        <dbReference type="ARBA" id="ARBA00023163"/>
    </source>
</evidence>
<dbReference type="FunFam" id="3.10.20.90:FF:000047">
    <property type="entry name" value="Auxin response factor"/>
    <property type="match status" value="1"/>
</dbReference>
<dbReference type="SUPFAM" id="SSF54277">
    <property type="entry name" value="CAD &amp; PB1 domains"/>
    <property type="match status" value="1"/>
</dbReference>
<gene>
    <name evidence="12" type="ORF">KI387_035556</name>
</gene>
<dbReference type="Gene3D" id="3.10.20.90">
    <property type="entry name" value="Phosphatidylinositol 3-kinase Catalytic Subunit, Chain A, domain 1"/>
    <property type="match status" value="1"/>
</dbReference>
<dbReference type="Pfam" id="PF02309">
    <property type="entry name" value="AUX_IAA"/>
    <property type="match status" value="1"/>
</dbReference>
<comment type="similarity">
    <text evidence="2 8">Belongs to the ARF family.</text>
</comment>
<reference evidence="12 13" key="1">
    <citation type="journal article" date="2021" name="Nat. Plants">
        <title>The Taxus genome provides insights into paclitaxel biosynthesis.</title>
        <authorList>
            <person name="Xiong X."/>
            <person name="Gou J."/>
            <person name="Liao Q."/>
            <person name="Li Y."/>
            <person name="Zhou Q."/>
            <person name="Bi G."/>
            <person name="Li C."/>
            <person name="Du R."/>
            <person name="Wang X."/>
            <person name="Sun T."/>
            <person name="Guo L."/>
            <person name="Liang H."/>
            <person name="Lu P."/>
            <person name="Wu Y."/>
            <person name="Zhang Z."/>
            <person name="Ro D.K."/>
            <person name="Shang Y."/>
            <person name="Huang S."/>
            <person name="Yan J."/>
        </authorList>
    </citation>
    <scope>NUCLEOTIDE SEQUENCE [LARGE SCALE GENOMIC DNA]</scope>
    <source>
        <strain evidence="12">Ta-2019</strain>
    </source>
</reference>
<evidence type="ECO:0000256" key="1">
    <source>
        <dbReference type="ARBA" id="ARBA00004123"/>
    </source>
</evidence>
<protein>
    <recommendedName>
        <fullName evidence="8">Auxin response factor</fullName>
    </recommendedName>
</protein>
<dbReference type="GO" id="GO:0005634">
    <property type="term" value="C:nucleus"/>
    <property type="evidence" value="ECO:0007669"/>
    <property type="project" value="UniProtKB-SubCell"/>
</dbReference>
<feature type="region of interest" description="Disordered" evidence="9">
    <location>
        <begin position="1097"/>
        <end position="1129"/>
    </location>
</feature>
<feature type="region of interest" description="Disordered" evidence="9">
    <location>
        <begin position="527"/>
        <end position="552"/>
    </location>
</feature>
<dbReference type="Gene3D" id="2.40.330.10">
    <property type="entry name" value="DNA-binding pseudobarrel domain"/>
    <property type="match status" value="1"/>
</dbReference>
<feature type="non-terminal residue" evidence="12">
    <location>
        <position position="1"/>
    </location>
</feature>
<dbReference type="InterPro" id="IPR015300">
    <property type="entry name" value="DNA-bd_pseudobarrel_sf"/>
</dbReference>
<evidence type="ECO:0000259" key="10">
    <source>
        <dbReference type="PROSITE" id="PS50863"/>
    </source>
</evidence>
<feature type="compositionally biased region" description="Polar residues" evidence="9">
    <location>
        <begin position="773"/>
        <end position="786"/>
    </location>
</feature>
<evidence type="ECO:0000313" key="12">
    <source>
        <dbReference type="EMBL" id="KAH9307645.1"/>
    </source>
</evidence>
<dbReference type="OMA" id="QAHQTIP"/>
<feature type="compositionally biased region" description="Low complexity" evidence="9">
    <location>
        <begin position="602"/>
        <end position="625"/>
    </location>
</feature>
<dbReference type="SMART" id="SM01019">
    <property type="entry name" value="B3"/>
    <property type="match status" value="1"/>
</dbReference>
<dbReference type="Pfam" id="PF02362">
    <property type="entry name" value="B3"/>
    <property type="match status" value="1"/>
</dbReference>
<dbReference type="CDD" id="cd10017">
    <property type="entry name" value="B3_DNA"/>
    <property type="match status" value="1"/>
</dbReference>
<accession>A0AA38FNK9</accession>
<dbReference type="InterPro" id="IPR003340">
    <property type="entry name" value="B3_DNA-bd"/>
</dbReference>
<keyword evidence="5 8" id="KW-0804">Transcription</keyword>
<comment type="subunit">
    <text evidence="8">Homodimers and heterodimers.</text>
</comment>
<dbReference type="PANTHER" id="PTHR31384">
    <property type="entry name" value="AUXIN RESPONSE FACTOR 4-RELATED"/>
    <property type="match status" value="1"/>
</dbReference>
<evidence type="ECO:0000313" key="13">
    <source>
        <dbReference type="Proteomes" id="UP000824469"/>
    </source>
</evidence>
<dbReference type="FunFam" id="2.40.330.10:FF:000001">
    <property type="entry name" value="Auxin response factor"/>
    <property type="match status" value="1"/>
</dbReference>
<dbReference type="SUPFAM" id="SSF101936">
    <property type="entry name" value="DNA-binding pseudobarrel domain"/>
    <property type="match status" value="1"/>
</dbReference>
<dbReference type="AlphaFoldDB" id="A0AA38FNK9"/>
<feature type="region of interest" description="Disordered" evidence="9">
    <location>
        <begin position="748"/>
        <end position="767"/>
    </location>
</feature>
<evidence type="ECO:0000256" key="9">
    <source>
        <dbReference type="SAM" id="MobiDB-lite"/>
    </source>
</evidence>
<feature type="compositionally biased region" description="Polar residues" evidence="9">
    <location>
        <begin position="1117"/>
        <end position="1129"/>
    </location>
</feature>
<dbReference type="InterPro" id="IPR053793">
    <property type="entry name" value="PB1-like"/>
</dbReference>
<feature type="compositionally biased region" description="Polar residues" evidence="9">
    <location>
        <begin position="527"/>
        <end position="547"/>
    </location>
</feature>
<dbReference type="InterPro" id="IPR010525">
    <property type="entry name" value="ARF_dom"/>
</dbReference>
<dbReference type="InterPro" id="IPR033389">
    <property type="entry name" value="AUX/IAA_dom"/>
</dbReference>
<feature type="region of interest" description="Disordered" evidence="9">
    <location>
        <begin position="773"/>
        <end position="808"/>
    </location>
</feature>
<dbReference type="PANTHER" id="PTHR31384:SF21">
    <property type="entry name" value="AUXIN RESPONSE FACTOR 19"/>
    <property type="match status" value="1"/>
</dbReference>
<feature type="compositionally biased region" description="Polar residues" evidence="9">
    <location>
        <begin position="683"/>
        <end position="693"/>
    </location>
</feature>
<dbReference type="PROSITE" id="PS51745">
    <property type="entry name" value="PB1"/>
    <property type="match status" value="1"/>
</dbReference>
<keyword evidence="3 8" id="KW-0805">Transcription regulation</keyword>
<dbReference type="Pfam" id="PF06507">
    <property type="entry name" value="ARF_AD"/>
    <property type="match status" value="1"/>
</dbReference>
<evidence type="ECO:0000256" key="7">
    <source>
        <dbReference type="ARBA" id="ARBA00023294"/>
    </source>
</evidence>
<feature type="compositionally biased region" description="Polar residues" evidence="9">
    <location>
        <begin position="1097"/>
        <end position="1106"/>
    </location>
</feature>
<feature type="compositionally biased region" description="Low complexity" evidence="9">
    <location>
        <begin position="638"/>
        <end position="658"/>
    </location>
</feature>
<dbReference type="Proteomes" id="UP000824469">
    <property type="component" value="Unassembled WGS sequence"/>
</dbReference>
<dbReference type="GO" id="GO:0009734">
    <property type="term" value="P:auxin-activated signaling pathway"/>
    <property type="evidence" value="ECO:0007669"/>
    <property type="project" value="UniProtKB-KW"/>
</dbReference>
<evidence type="ECO:0000259" key="11">
    <source>
        <dbReference type="PROSITE" id="PS51745"/>
    </source>
</evidence>
<dbReference type="GO" id="GO:0006355">
    <property type="term" value="P:regulation of DNA-templated transcription"/>
    <property type="evidence" value="ECO:0007669"/>
    <property type="project" value="InterPro"/>
</dbReference>
<keyword evidence="13" id="KW-1185">Reference proteome</keyword>
<comment type="caution">
    <text evidence="12">The sequence shown here is derived from an EMBL/GenBank/DDBJ whole genome shotgun (WGS) entry which is preliminary data.</text>
</comment>
<dbReference type="Gene3D" id="2.30.30.1040">
    <property type="match status" value="1"/>
</dbReference>